<evidence type="ECO:0000256" key="2">
    <source>
        <dbReference type="ARBA" id="ARBA00023125"/>
    </source>
</evidence>
<dbReference type="InterPro" id="IPR036388">
    <property type="entry name" value="WH-like_DNA-bd_sf"/>
</dbReference>
<keyword evidence="2" id="KW-0238">DNA-binding</keyword>
<dbReference type="Gene3D" id="3.30.450.80">
    <property type="entry name" value="Transcription factor LuxR-like, autoinducer-binding domain"/>
    <property type="match status" value="1"/>
</dbReference>
<name>A0A1Y3P7Z4_9PSED</name>
<evidence type="ECO:0000313" key="6">
    <source>
        <dbReference type="Proteomes" id="UP000195440"/>
    </source>
</evidence>
<dbReference type="GO" id="GO:0006355">
    <property type="term" value="P:regulation of DNA-templated transcription"/>
    <property type="evidence" value="ECO:0007669"/>
    <property type="project" value="InterPro"/>
</dbReference>
<gene>
    <name evidence="5" type="ORF">AUC60_11485</name>
</gene>
<sequence length="240" mass="26750">MGSAESINSTENPLIQQMVRSIHELDSNQAIENALDWLRQECQCEGAIFCQFRGTMLLTLVTSNVDRAWSQDYRRQLLLMDDPVVSHYREHLGFVDWSAAFKRYPPTAGFGRSVEKHGLTPACSYGYTSPARSFQGVTSICSLNGLSRALKGPDQYLLSSLVPVLHLVGRGTKLRSKGLSEKEVEILEWARDGKTAWEIATIRQVSEATVKYHLRSIYSKLGVSNKAQAVGEALCQGIIR</sequence>
<accession>A0A1Y3P7Z4</accession>
<dbReference type="PANTHER" id="PTHR44688:SF16">
    <property type="entry name" value="DNA-BINDING TRANSCRIPTIONAL ACTIVATOR DEVR_DOSR"/>
    <property type="match status" value="1"/>
</dbReference>
<dbReference type="InterPro" id="IPR036693">
    <property type="entry name" value="TF_LuxR_autoind-bd_dom_sf"/>
</dbReference>
<keyword evidence="1" id="KW-0805">Transcription regulation</keyword>
<dbReference type="InterPro" id="IPR000792">
    <property type="entry name" value="Tscrpt_reg_LuxR_C"/>
</dbReference>
<reference evidence="5 6" key="1">
    <citation type="journal article" date="2017" name="Syst. Appl. Microbiol.">
        <title>Pseudomonas caspiana sp. nov., a citrus pathogen in the Pseudomonas syringae phylogenetic group.</title>
        <authorList>
            <person name="Busquets A."/>
            <person name="Gomila M."/>
            <person name="Beiki F."/>
            <person name="Mulet M."/>
            <person name="Rahimian H."/>
            <person name="Garcia-Valdes E."/>
            <person name="Lalucat J."/>
        </authorList>
    </citation>
    <scope>NUCLEOTIDE SEQUENCE [LARGE SCALE GENOMIC DNA]</scope>
    <source>
        <strain evidence="5 6">FBF102</strain>
    </source>
</reference>
<dbReference type="PRINTS" id="PR00038">
    <property type="entry name" value="HTHLUXR"/>
</dbReference>
<proteinExistence type="predicted"/>
<keyword evidence="3" id="KW-0804">Transcription</keyword>
<dbReference type="CDD" id="cd06170">
    <property type="entry name" value="LuxR_C_like"/>
    <property type="match status" value="1"/>
</dbReference>
<dbReference type="InterPro" id="IPR005143">
    <property type="entry name" value="TF_LuxR_autoind-bd_dom"/>
</dbReference>
<evidence type="ECO:0000259" key="4">
    <source>
        <dbReference type="PROSITE" id="PS50043"/>
    </source>
</evidence>
<dbReference type="PANTHER" id="PTHR44688">
    <property type="entry name" value="DNA-BINDING TRANSCRIPTIONAL ACTIVATOR DEVR_DOSR"/>
    <property type="match status" value="1"/>
</dbReference>
<protein>
    <submittedName>
        <fullName evidence="5">Helix-turn-helix transcriptional regulator</fullName>
    </submittedName>
</protein>
<dbReference type="Gene3D" id="1.10.10.10">
    <property type="entry name" value="Winged helix-like DNA-binding domain superfamily/Winged helix DNA-binding domain"/>
    <property type="match status" value="1"/>
</dbReference>
<dbReference type="InterPro" id="IPR016032">
    <property type="entry name" value="Sig_transdc_resp-reg_C-effctor"/>
</dbReference>
<organism evidence="5 6">
    <name type="scientific">Pseudomonas caspiana</name>
    <dbReference type="NCBI Taxonomy" id="1451454"/>
    <lineage>
        <taxon>Bacteria</taxon>
        <taxon>Pseudomonadati</taxon>
        <taxon>Pseudomonadota</taxon>
        <taxon>Gammaproteobacteria</taxon>
        <taxon>Pseudomonadales</taxon>
        <taxon>Pseudomonadaceae</taxon>
        <taxon>Pseudomonas</taxon>
    </lineage>
</organism>
<dbReference type="PROSITE" id="PS50043">
    <property type="entry name" value="HTH_LUXR_2"/>
    <property type="match status" value="1"/>
</dbReference>
<comment type="caution">
    <text evidence="5">The sequence shown here is derived from an EMBL/GenBank/DDBJ whole genome shotgun (WGS) entry which is preliminary data.</text>
</comment>
<dbReference type="OrthoDB" id="9774661at2"/>
<dbReference type="GO" id="GO:0003677">
    <property type="term" value="F:DNA binding"/>
    <property type="evidence" value="ECO:0007669"/>
    <property type="project" value="UniProtKB-KW"/>
</dbReference>
<dbReference type="Proteomes" id="UP000195440">
    <property type="component" value="Unassembled WGS sequence"/>
</dbReference>
<dbReference type="Pfam" id="PF03472">
    <property type="entry name" value="Autoind_bind"/>
    <property type="match status" value="1"/>
</dbReference>
<evidence type="ECO:0000256" key="3">
    <source>
        <dbReference type="ARBA" id="ARBA00023163"/>
    </source>
</evidence>
<evidence type="ECO:0000256" key="1">
    <source>
        <dbReference type="ARBA" id="ARBA00023015"/>
    </source>
</evidence>
<dbReference type="RefSeq" id="WP_087267006.1">
    <property type="nucleotide sequence ID" value="NZ_CP167995.1"/>
</dbReference>
<dbReference type="SUPFAM" id="SSF46894">
    <property type="entry name" value="C-terminal effector domain of the bipartite response regulators"/>
    <property type="match status" value="1"/>
</dbReference>
<dbReference type="Pfam" id="PF00196">
    <property type="entry name" value="GerE"/>
    <property type="match status" value="1"/>
</dbReference>
<keyword evidence="6" id="KW-1185">Reference proteome</keyword>
<dbReference type="EMBL" id="LOHF01000008">
    <property type="protein sequence ID" value="OUM73693.1"/>
    <property type="molecule type" value="Genomic_DNA"/>
</dbReference>
<dbReference type="SUPFAM" id="SSF75516">
    <property type="entry name" value="Pheromone-binding domain of LuxR-like quorum-sensing transcription factors"/>
    <property type="match status" value="1"/>
</dbReference>
<dbReference type="AlphaFoldDB" id="A0A1Y3P7Z4"/>
<evidence type="ECO:0000313" key="5">
    <source>
        <dbReference type="EMBL" id="OUM73693.1"/>
    </source>
</evidence>
<dbReference type="SMART" id="SM00421">
    <property type="entry name" value="HTH_LUXR"/>
    <property type="match status" value="1"/>
</dbReference>
<feature type="domain" description="HTH luxR-type" evidence="4">
    <location>
        <begin position="172"/>
        <end position="237"/>
    </location>
</feature>